<sequence length="1514" mass="162177">MLSLVTLWGPLGLMALLAGVYLADCFNYLTSPGAGLTFRVEGRSGDLRVTTGPYSFDPWLGYVIVKDVKVRGEAGDLMASAEELRVGFPYNPASKGPVWDAWARGVWVGLERDSEGHFSFLDYLPEPTDEPSDQAYRVRVDELNVGLTDRAGGEVWSRTVRVSNLDAEGVGDLFVAVGEIAIEGSSGSFLAKVRSGAPGKVLASAQLRQVELSEVIRRLQVTPELAEFDLLRGFQVGRLVADGDLNLAFGEDPSASFVGDLIGEQPVWQEYGLDRLTFRGSIGESGAAGYATARSRGASSEGRIELSWGEEPRLQFWGKASLSDSASLPPFLARHVPGGWSFQGAVFRGPVVWTDREGLHAGGEAEVRQFAVGDVDAADLRLQLSAAIDKWALRVSSGSVEGAKLEGRADFDATSRAISGGFKLAGLDLARVPALHGVEDVFGSVDSEGLLSGTIEAPVVSVRSEGLLGLTLSSTSVRMGAVQLAGTYQGDRIRIDRFLAADGFGVFSATGRIGLSDGSISGTLLASGVDISVLYEGLSGTASSLLEISGTLDDPQYRGRLEAFSTEFADQGAPLISADIEGDLGTLRAKSWTVLRGASRLEGDLVLDFDSRQVSGAMRGPSLEVGDLLGPDYSGALMLVSGSISGTLDSPAVSGSLAGRNLVARGTRIDSLSAQVAYREGKLSLNEGEAVLGEGRVTALGEYDIDSQSSSVSASIEELSIASIAPKLPGGVTLAGTVSGEVRVGFESAVFSSLTSDFRLRDVQVNPTYVGSGFANAHFEAGKWSGEVQVGQPDRYVQASLKNWDVQSDEISGELVVFNVLFEDVFRALRTSIELDPDSGREPVLELPPAVVEELSALTAQVDAWVTVEGTSKDPRLQIQTLEAKAIRRFEEPVGAVRASGDRQGGIWTINEVRWENGPTTAVAKGVIDEHGEVNVDANLNNFVVAELGRWIPALAQVKGTANAYILASGPVESPLLEASLDATLFEQGAGSAGISRTQDPRLHLNLIPIRVQEGLLTLQGDFRFRGFQGEIEGELPFHYPFDIDKEQPVKGRLTINRRPLVELEELLPLLDIERTEGVVYGSFALSGTRDDLRWEGKFDVEGSSLAVDGVQTALSDVGMRVVTTQNEAKLTVTANGSLGGSVEAEVVGILEDIDWSKSDAFSQVLSLPLSGSMSVKGFEAAEDWGAKGAAQMKVDGEVQVLGTLKSPLLRSDQPISLTQIVARAPDEFEPAGEPAEGAVVPRFDLTFRVAESGRPASLKISNGSFGLTGTGQLTGDLVRPELVANLRVAEGLIRLPNARIAIEEGGDLRVLHTGRGQLESETRVDIDLEGRTSLTALRFGGLVQRYEVRLQMRGNLLDPNQQLITASADPPDISQQRILQLLGQADLIEGLGANVIGGLDWNKQVLGIAGFALPSIVDPLTERLASEFGLEYLSFEYSAFEGPTVSAAKWLGKGLMLQYRRQLTDPVDGPIRYDLRLTYRPRWQKGFWQNVFLSLGMDEVTPYKFAIEYGRRF</sequence>
<reference evidence="1" key="1">
    <citation type="journal article" name="DNA Res.">
        <title>The physiological potential of anammox bacteria as revealed by their core genome structure.</title>
        <authorList>
            <person name="Okubo T."/>
            <person name="Toyoda A."/>
            <person name="Fukuhara K."/>
            <person name="Uchiyama I."/>
            <person name="Harigaya Y."/>
            <person name="Kuroiwa M."/>
            <person name="Suzuki T."/>
            <person name="Murakami Y."/>
            <person name="Suwa Y."/>
            <person name="Takami H."/>
        </authorList>
    </citation>
    <scope>NUCLEOTIDE SEQUENCE</scope>
    <source>
        <strain evidence="1">317325-2</strain>
    </source>
</reference>
<dbReference type="EMBL" id="AP021858">
    <property type="protein sequence ID" value="BBO22988.1"/>
    <property type="molecule type" value="Genomic_DNA"/>
</dbReference>
<evidence type="ECO:0000313" key="1">
    <source>
        <dbReference type="EMBL" id="BBO22988.1"/>
    </source>
</evidence>
<evidence type="ECO:0008006" key="3">
    <source>
        <dbReference type="Google" id="ProtNLM"/>
    </source>
</evidence>
<evidence type="ECO:0000313" key="2">
    <source>
        <dbReference type="Proteomes" id="UP000662873"/>
    </source>
</evidence>
<organism evidence="1 2">
    <name type="scientific">Candidatus Nitrosymbiomonas proteolyticus</name>
    <dbReference type="NCBI Taxonomy" id="2608984"/>
    <lineage>
        <taxon>Bacteria</taxon>
        <taxon>Bacillati</taxon>
        <taxon>Armatimonadota</taxon>
        <taxon>Armatimonadota incertae sedis</taxon>
        <taxon>Candidatus Nitrosymbiomonas</taxon>
    </lineage>
</organism>
<proteinExistence type="predicted"/>
<dbReference type="Proteomes" id="UP000662873">
    <property type="component" value="Chromosome"/>
</dbReference>
<accession>A0A809R8K7</accession>
<protein>
    <recommendedName>
        <fullName evidence="3">Translocation and assembly module TamB</fullName>
    </recommendedName>
</protein>
<dbReference type="KEGG" id="npy:NPRO_05830"/>
<name>A0A809R8K7_9BACT</name>
<gene>
    <name evidence="1" type="ORF">NPRO_05830</name>
</gene>